<accession>A0A9J5W8L1</accession>
<dbReference type="AlphaFoldDB" id="A0A9J5W8L1"/>
<name>A0A9J5W8L1_SOLCO</name>
<dbReference type="EMBL" id="JACXVP010000012">
    <property type="protein sequence ID" value="KAG5571874.1"/>
    <property type="molecule type" value="Genomic_DNA"/>
</dbReference>
<evidence type="ECO:0000313" key="1">
    <source>
        <dbReference type="EMBL" id="KAG5571874.1"/>
    </source>
</evidence>
<keyword evidence="2" id="KW-1185">Reference proteome</keyword>
<gene>
    <name evidence="1" type="ORF">H5410_061640</name>
</gene>
<evidence type="ECO:0000313" key="2">
    <source>
        <dbReference type="Proteomes" id="UP000824120"/>
    </source>
</evidence>
<protein>
    <submittedName>
        <fullName evidence="1">Uncharacterized protein</fullName>
    </submittedName>
</protein>
<proteinExistence type="predicted"/>
<comment type="caution">
    <text evidence="1">The sequence shown here is derived from an EMBL/GenBank/DDBJ whole genome shotgun (WGS) entry which is preliminary data.</text>
</comment>
<sequence>CLKICATTDHSAQLVGIADALGDPPFGLFHPLLALTFNIFNKRLSLSLSATRQLGSAIFNLSFFRSFQPPCSFLPSTVHAFPQTPNTQNLRQFKKDVSNSTTQDSIMNAHSRFNLLMRRSNVHSKFQVVTHHYQRISSSQYLLQMQVQAQPKCSNALTKRMIPYSHKGSQFKASKSNEMLTLLKRRTLCMLSPIGLLVFSNRHLFQLILDKNSLYKAFNGAECKCMCATFIARESILYIANHNEMQRVHILSMQLHMVSYSRTFIFVQL</sequence>
<feature type="non-terminal residue" evidence="1">
    <location>
        <position position="1"/>
    </location>
</feature>
<reference evidence="1 2" key="1">
    <citation type="submission" date="2020-09" db="EMBL/GenBank/DDBJ databases">
        <title>De no assembly of potato wild relative species, Solanum commersonii.</title>
        <authorList>
            <person name="Cho K."/>
        </authorList>
    </citation>
    <scope>NUCLEOTIDE SEQUENCE [LARGE SCALE GENOMIC DNA]</scope>
    <source>
        <strain evidence="1">LZ3.2</strain>
        <tissue evidence="1">Leaf</tissue>
    </source>
</reference>
<dbReference type="Proteomes" id="UP000824120">
    <property type="component" value="Chromosome 12"/>
</dbReference>
<organism evidence="1 2">
    <name type="scientific">Solanum commersonii</name>
    <name type="common">Commerson's wild potato</name>
    <name type="synonym">Commerson's nightshade</name>
    <dbReference type="NCBI Taxonomy" id="4109"/>
    <lineage>
        <taxon>Eukaryota</taxon>
        <taxon>Viridiplantae</taxon>
        <taxon>Streptophyta</taxon>
        <taxon>Embryophyta</taxon>
        <taxon>Tracheophyta</taxon>
        <taxon>Spermatophyta</taxon>
        <taxon>Magnoliopsida</taxon>
        <taxon>eudicotyledons</taxon>
        <taxon>Gunneridae</taxon>
        <taxon>Pentapetalae</taxon>
        <taxon>asterids</taxon>
        <taxon>lamiids</taxon>
        <taxon>Solanales</taxon>
        <taxon>Solanaceae</taxon>
        <taxon>Solanoideae</taxon>
        <taxon>Solaneae</taxon>
        <taxon>Solanum</taxon>
    </lineage>
</organism>